<proteinExistence type="predicted"/>
<accession>A0A931HC45</accession>
<organism evidence="1 2">
    <name type="scientific">Novosphingobium aureum</name>
    <dbReference type="NCBI Taxonomy" id="2792964"/>
    <lineage>
        <taxon>Bacteria</taxon>
        <taxon>Pseudomonadati</taxon>
        <taxon>Pseudomonadota</taxon>
        <taxon>Alphaproteobacteria</taxon>
        <taxon>Sphingomonadales</taxon>
        <taxon>Sphingomonadaceae</taxon>
        <taxon>Novosphingobium</taxon>
    </lineage>
</organism>
<comment type="caution">
    <text evidence="1">The sequence shown here is derived from an EMBL/GenBank/DDBJ whole genome shotgun (WGS) entry which is preliminary data.</text>
</comment>
<protein>
    <submittedName>
        <fullName evidence="1">Uncharacterized protein</fullName>
    </submittedName>
</protein>
<dbReference type="InterPro" id="IPR010982">
    <property type="entry name" value="Lambda_DNA-bd_dom_sf"/>
</dbReference>
<dbReference type="RefSeq" id="WP_197162458.1">
    <property type="nucleotide sequence ID" value="NZ_JADZGI010000001.1"/>
</dbReference>
<dbReference type="EMBL" id="JADZGI010000001">
    <property type="protein sequence ID" value="MBH0112739.1"/>
    <property type="molecule type" value="Genomic_DNA"/>
</dbReference>
<reference evidence="1" key="1">
    <citation type="submission" date="2020-11" db="EMBL/GenBank/DDBJ databases">
        <title>Novosphingobium aureum sp. nov., a marine bacterium isolated from sediment of a salt flat.</title>
        <authorList>
            <person name="Yoo Y."/>
            <person name="Kim J.-J."/>
        </authorList>
    </citation>
    <scope>NUCLEOTIDE SEQUENCE</scope>
    <source>
        <strain evidence="1">YJ-S2-02</strain>
    </source>
</reference>
<dbReference type="NCBIfam" id="NF046037">
    <property type="entry name" value="carphisopro"/>
    <property type="match status" value="1"/>
</dbReference>
<dbReference type="Proteomes" id="UP000617634">
    <property type="component" value="Unassembled WGS sequence"/>
</dbReference>
<evidence type="ECO:0000313" key="1">
    <source>
        <dbReference type="EMBL" id="MBH0112739.1"/>
    </source>
</evidence>
<dbReference type="GO" id="GO:0003677">
    <property type="term" value="F:DNA binding"/>
    <property type="evidence" value="ECO:0007669"/>
    <property type="project" value="InterPro"/>
</dbReference>
<dbReference type="AlphaFoldDB" id="A0A931HC45"/>
<dbReference type="Gene3D" id="1.10.260.40">
    <property type="entry name" value="lambda repressor-like DNA-binding domains"/>
    <property type="match status" value="1"/>
</dbReference>
<name>A0A931HC45_9SPHN</name>
<keyword evidence="2" id="KW-1185">Reference proteome</keyword>
<evidence type="ECO:0000313" key="2">
    <source>
        <dbReference type="Proteomes" id="UP000617634"/>
    </source>
</evidence>
<dbReference type="InterPro" id="IPR059216">
    <property type="entry name" value="LeuA_carph_isopro_dom"/>
</dbReference>
<gene>
    <name evidence="1" type="ORF">I5E68_07210</name>
</gene>
<sequence>MDHQTIITDLGGIRALARKLGHNSHTTVQAWFDRNRIPLDRWEEVIGAAKADGADLTVTQLLPPELRQDAAA</sequence>